<dbReference type="AlphaFoldDB" id="A0A6A1LP86"/>
<comment type="caution">
    <text evidence="4">The sequence shown here is derived from an EMBL/GenBank/DDBJ whole genome shotgun (WGS) entry which is preliminary data.</text>
</comment>
<gene>
    <name evidence="4" type="ORF">TRICI_006514</name>
</gene>
<protein>
    <recommendedName>
        <fullName evidence="6">Zn(2)-C6 fungal-type domain-containing protein</fullName>
    </recommendedName>
</protein>
<dbReference type="VEuPathDB" id="FungiDB:TRICI_006514"/>
<name>A0A6A1LP86_9ASCO</name>
<evidence type="ECO:0000313" key="5">
    <source>
        <dbReference type="Proteomes" id="UP000761534"/>
    </source>
</evidence>
<feature type="region of interest" description="Disordered" evidence="3">
    <location>
        <begin position="76"/>
        <end position="131"/>
    </location>
</feature>
<sequence length="568" mass="63358">MTLGVSKSKQSRVRGEEKPVCVNCKKKGLGCKWQSAGQFKETNTKYAETTDHISVVPSLDNNTEIEIINESPAKYLKLSSSSPDKTTEETPKSTYNEHNPQLGQSLEPGGEKKEDRQMPESMSELISPGDLDLKLACEEETSPEMFRDLNDALRSYMFSTAKTIEDIEVGPEPEFEPITELTDVKLPLPSNEQDLFQDPGTMALLCNYIMEVAPWLDMFDHDSHFGSVIPHLAHSSPALMYAILAISSRQAERRGTDISSESTTLELYQKAIHNLLPSFERLEVSTVAACVILCVLEMMSSSPSSWRKHLEGCAALFSAAGINGFTPDSICRSLFWCFARMDLSCSIIEEESPIISCENWLAPQAPGMTVTRDAVCGLFTGTSAPHPPKAAPHEMYANYAVFLGARVSELLQNESPRDPVYAKEWNDLWVELMSWETNRPAELLPLAIVEHATPFPTILYTNGPAISGNQMFHTAAIRMLLARPKASIISKSAKSVLWHARQICGISQTNDHHGCLNNALQPLWIAGRQMSHHTEHKAILDMLERIENTTGWAMRWRGEDLKEFWGIQ</sequence>
<evidence type="ECO:0000313" key="4">
    <source>
        <dbReference type="EMBL" id="KAA8898559.1"/>
    </source>
</evidence>
<dbReference type="EMBL" id="SWFS01000541">
    <property type="protein sequence ID" value="KAA8898559.1"/>
    <property type="molecule type" value="Genomic_DNA"/>
</dbReference>
<dbReference type="GO" id="GO:0000976">
    <property type="term" value="F:transcription cis-regulatory region binding"/>
    <property type="evidence" value="ECO:0007669"/>
    <property type="project" value="TreeGrafter"/>
</dbReference>
<evidence type="ECO:0008006" key="6">
    <source>
        <dbReference type="Google" id="ProtNLM"/>
    </source>
</evidence>
<reference evidence="4" key="1">
    <citation type="journal article" date="2019" name="G3 (Bethesda)">
        <title>Genome Assemblies of Two Rare Opportunistic Yeast Pathogens: Diutina rugosa (syn. Candida rugosa) and Trichomonascus ciferrii (syn. Candida ciferrii).</title>
        <authorList>
            <person name="Mixao V."/>
            <person name="Saus E."/>
            <person name="Hansen A.P."/>
            <person name="Lass-Florl C."/>
            <person name="Gabaldon T."/>
        </authorList>
    </citation>
    <scope>NUCLEOTIDE SEQUENCE</scope>
    <source>
        <strain evidence="4">CBS 4856</strain>
    </source>
</reference>
<dbReference type="GO" id="GO:0003700">
    <property type="term" value="F:DNA-binding transcription factor activity"/>
    <property type="evidence" value="ECO:0007669"/>
    <property type="project" value="TreeGrafter"/>
</dbReference>
<dbReference type="PANTHER" id="PTHR37534">
    <property type="entry name" value="TRANSCRIPTIONAL ACTIVATOR PROTEIN UGA3"/>
    <property type="match status" value="1"/>
</dbReference>
<organism evidence="4 5">
    <name type="scientific">Trichomonascus ciferrii</name>
    <dbReference type="NCBI Taxonomy" id="44093"/>
    <lineage>
        <taxon>Eukaryota</taxon>
        <taxon>Fungi</taxon>
        <taxon>Dikarya</taxon>
        <taxon>Ascomycota</taxon>
        <taxon>Saccharomycotina</taxon>
        <taxon>Dipodascomycetes</taxon>
        <taxon>Dipodascales</taxon>
        <taxon>Trichomonascaceae</taxon>
        <taxon>Trichomonascus</taxon>
        <taxon>Trichomonascus ciferrii complex</taxon>
    </lineage>
</organism>
<dbReference type="Proteomes" id="UP000761534">
    <property type="component" value="Unassembled WGS sequence"/>
</dbReference>
<dbReference type="GO" id="GO:0005634">
    <property type="term" value="C:nucleus"/>
    <property type="evidence" value="ECO:0007669"/>
    <property type="project" value="UniProtKB-SubCell"/>
</dbReference>
<dbReference type="CDD" id="cd12148">
    <property type="entry name" value="fungal_TF_MHR"/>
    <property type="match status" value="1"/>
</dbReference>
<keyword evidence="2" id="KW-0539">Nucleus</keyword>
<feature type="compositionally biased region" description="Polar residues" evidence="3">
    <location>
        <begin position="92"/>
        <end position="104"/>
    </location>
</feature>
<feature type="compositionally biased region" description="Basic and acidic residues" evidence="3">
    <location>
        <begin position="109"/>
        <end position="118"/>
    </location>
</feature>
<proteinExistence type="predicted"/>
<evidence type="ECO:0000256" key="2">
    <source>
        <dbReference type="ARBA" id="ARBA00023242"/>
    </source>
</evidence>
<dbReference type="InterPro" id="IPR021858">
    <property type="entry name" value="Fun_TF"/>
</dbReference>
<evidence type="ECO:0000256" key="3">
    <source>
        <dbReference type="SAM" id="MobiDB-lite"/>
    </source>
</evidence>
<dbReference type="Pfam" id="PF11951">
    <property type="entry name" value="Fungal_trans_2"/>
    <property type="match status" value="1"/>
</dbReference>
<dbReference type="PANTHER" id="PTHR37534:SF4">
    <property type="entry name" value="ZN(II)2CYS6 TRANSCRIPTION FACTOR (EUROFUNG)"/>
    <property type="match status" value="1"/>
</dbReference>
<evidence type="ECO:0000256" key="1">
    <source>
        <dbReference type="ARBA" id="ARBA00004123"/>
    </source>
</evidence>
<comment type="subcellular location">
    <subcellularLocation>
        <location evidence="1">Nucleus</location>
    </subcellularLocation>
</comment>
<keyword evidence="5" id="KW-1185">Reference proteome</keyword>
<accession>A0A6A1LP86</accession>
<dbReference type="OrthoDB" id="415590at2759"/>
<dbReference type="GO" id="GO:0045944">
    <property type="term" value="P:positive regulation of transcription by RNA polymerase II"/>
    <property type="evidence" value="ECO:0007669"/>
    <property type="project" value="TreeGrafter"/>
</dbReference>